<evidence type="ECO:0000313" key="3">
    <source>
        <dbReference type="Proteomes" id="UP000007174"/>
    </source>
</evidence>
<gene>
    <name evidence="2" type="ORF">CH063_10536</name>
</gene>
<evidence type="ECO:0000256" key="1">
    <source>
        <dbReference type="SAM" id="MobiDB-lite"/>
    </source>
</evidence>
<organism evidence="2 3">
    <name type="scientific">Colletotrichum higginsianum (strain IMI 349063)</name>
    <name type="common">Crucifer anthracnose fungus</name>
    <dbReference type="NCBI Taxonomy" id="759273"/>
    <lineage>
        <taxon>Eukaryota</taxon>
        <taxon>Fungi</taxon>
        <taxon>Dikarya</taxon>
        <taxon>Ascomycota</taxon>
        <taxon>Pezizomycotina</taxon>
        <taxon>Sordariomycetes</taxon>
        <taxon>Hypocreomycetidae</taxon>
        <taxon>Glomerellales</taxon>
        <taxon>Glomerellaceae</taxon>
        <taxon>Colletotrichum</taxon>
        <taxon>Colletotrichum destructivum species complex</taxon>
    </lineage>
</organism>
<accession>H1VHV2</accession>
<sequence>MCPTTLSHHQVFSNNSQIISISSRQGCLPLIDRQPLRPSPHIHCTRRDSAVAYLSRLRRPFHSPTPTATANCTGRASTGTRGRRGFVSSGTQERPHLQASFPESLYIVP</sequence>
<name>H1VHV2_COLHI</name>
<dbReference type="AlphaFoldDB" id="H1VHV2"/>
<proteinExistence type="predicted"/>
<reference evidence="3" key="1">
    <citation type="journal article" date="2012" name="Nat. Genet.">
        <title>Lifestyle transitions in plant pathogenic Colletotrichum fungi deciphered by genome and transcriptome analyses.</title>
        <authorList>
            <person name="O'Connell R.J."/>
            <person name="Thon M.R."/>
            <person name="Hacquard S."/>
            <person name="Amyotte S.G."/>
            <person name="Kleemann J."/>
            <person name="Torres M.F."/>
            <person name="Damm U."/>
            <person name="Buiate E.A."/>
            <person name="Epstein L."/>
            <person name="Alkan N."/>
            <person name="Altmueller J."/>
            <person name="Alvarado-Balderrama L."/>
            <person name="Bauser C.A."/>
            <person name="Becker C."/>
            <person name="Birren B.W."/>
            <person name="Chen Z."/>
            <person name="Choi J."/>
            <person name="Crouch J.A."/>
            <person name="Duvick J.P."/>
            <person name="Farman M.A."/>
            <person name="Gan P."/>
            <person name="Heiman D."/>
            <person name="Henrissat B."/>
            <person name="Howard R.J."/>
            <person name="Kabbage M."/>
            <person name="Koch C."/>
            <person name="Kracher B."/>
            <person name="Kubo Y."/>
            <person name="Law A.D."/>
            <person name="Lebrun M.-H."/>
            <person name="Lee Y.-H."/>
            <person name="Miyara I."/>
            <person name="Moore N."/>
            <person name="Neumann U."/>
            <person name="Nordstroem K."/>
            <person name="Panaccione D.G."/>
            <person name="Panstruga R."/>
            <person name="Place M."/>
            <person name="Proctor R.H."/>
            <person name="Prusky D."/>
            <person name="Rech G."/>
            <person name="Reinhardt R."/>
            <person name="Rollins J.A."/>
            <person name="Rounsley S."/>
            <person name="Schardl C.L."/>
            <person name="Schwartz D.C."/>
            <person name="Shenoy N."/>
            <person name="Shirasu K."/>
            <person name="Sikhakolli U.R."/>
            <person name="Stueber K."/>
            <person name="Sukno S.A."/>
            <person name="Sweigard J.A."/>
            <person name="Takano Y."/>
            <person name="Takahara H."/>
            <person name="Trail F."/>
            <person name="van der Does H.C."/>
            <person name="Voll L.M."/>
            <person name="Will I."/>
            <person name="Young S."/>
            <person name="Zeng Q."/>
            <person name="Zhang J."/>
            <person name="Zhou S."/>
            <person name="Dickman M.B."/>
            <person name="Schulze-Lefert P."/>
            <person name="Ver Loren van Themaat E."/>
            <person name="Ma L.-J."/>
            <person name="Vaillancourt L.J."/>
        </authorList>
    </citation>
    <scope>NUCLEOTIDE SEQUENCE [LARGE SCALE GENOMIC DNA]</scope>
    <source>
        <strain evidence="3">IMI 349063</strain>
    </source>
</reference>
<evidence type="ECO:0000313" key="2">
    <source>
        <dbReference type="EMBL" id="CCF39805.1"/>
    </source>
</evidence>
<protein>
    <submittedName>
        <fullName evidence="2">Uncharacterized protein</fullName>
    </submittedName>
</protein>
<dbReference type="HOGENOM" id="CLU_2183769_0_0_1"/>
<feature type="region of interest" description="Disordered" evidence="1">
    <location>
        <begin position="60"/>
        <end position="103"/>
    </location>
</feature>
<dbReference type="VEuPathDB" id="FungiDB:CH63R_07365"/>
<dbReference type="EMBL" id="CACQ02003706">
    <property type="protein sequence ID" value="CCF39805.1"/>
    <property type="molecule type" value="Genomic_DNA"/>
</dbReference>
<dbReference type="Proteomes" id="UP000007174">
    <property type="component" value="Unassembled WGS sequence"/>
</dbReference>